<dbReference type="AlphaFoldDB" id="A0A6P5G934"/>
<proteinExistence type="predicted"/>
<accession>A0A6P5G934</accession>
<feature type="compositionally biased region" description="Basic residues" evidence="1">
    <location>
        <begin position="61"/>
        <end position="70"/>
    </location>
</feature>
<feature type="compositionally biased region" description="Gly residues" evidence="1">
    <location>
        <begin position="109"/>
        <end position="118"/>
    </location>
</feature>
<dbReference type="RefSeq" id="XP_020104764.1">
    <property type="nucleotide sequence ID" value="XM_020249175.1"/>
</dbReference>
<sequence>MLRPQSRVRGGETRCSLRRRLEAAPRGGETARTGDRAQGSESSCGQTRTAAADSGDAHGARALRRGRRTPRVSFPSGRRRQGGVATHRLTRAGSGALSGSEGRTRLARRGGGTGGGKGARARGVAEEYRRAAARGPGTARPGRPGLSQGGWKRLAGPARRRRVGGDDCRSQGESWEGLAGRTQPRAHTTPEGEKGRKGEEGRESGAAGAGSRRRAGSLRAAGQGEG</sequence>
<dbReference type="Proteomes" id="UP000515123">
    <property type="component" value="Linkage group 15"/>
</dbReference>
<feature type="compositionally biased region" description="Low complexity" evidence="1">
    <location>
        <begin position="133"/>
        <end position="145"/>
    </location>
</feature>
<reference evidence="3" key="2">
    <citation type="submission" date="2025-08" db="UniProtKB">
        <authorList>
            <consortium name="RefSeq"/>
        </authorList>
    </citation>
    <scope>IDENTIFICATION</scope>
    <source>
        <tissue evidence="3">Leaf</tissue>
    </source>
</reference>
<feature type="compositionally biased region" description="Basic and acidic residues" evidence="1">
    <location>
        <begin position="188"/>
        <end position="203"/>
    </location>
</feature>
<gene>
    <name evidence="3" type="primary">LOC109721526</name>
</gene>
<evidence type="ECO:0000313" key="3">
    <source>
        <dbReference type="RefSeq" id="XP_020104764.1"/>
    </source>
</evidence>
<feature type="compositionally biased region" description="Low complexity" evidence="1">
    <location>
        <begin position="217"/>
        <end position="226"/>
    </location>
</feature>
<dbReference type="GeneID" id="109721526"/>
<keyword evidence="2" id="KW-1185">Reference proteome</keyword>
<protein>
    <submittedName>
        <fullName evidence="3">Circumsporozoite protein-like</fullName>
    </submittedName>
</protein>
<organism evidence="2 3">
    <name type="scientific">Ananas comosus</name>
    <name type="common">Pineapple</name>
    <name type="synonym">Ananas ananas</name>
    <dbReference type="NCBI Taxonomy" id="4615"/>
    <lineage>
        <taxon>Eukaryota</taxon>
        <taxon>Viridiplantae</taxon>
        <taxon>Streptophyta</taxon>
        <taxon>Embryophyta</taxon>
        <taxon>Tracheophyta</taxon>
        <taxon>Spermatophyta</taxon>
        <taxon>Magnoliopsida</taxon>
        <taxon>Liliopsida</taxon>
        <taxon>Poales</taxon>
        <taxon>Bromeliaceae</taxon>
        <taxon>Bromelioideae</taxon>
        <taxon>Ananas</taxon>
    </lineage>
</organism>
<feature type="compositionally biased region" description="Polar residues" evidence="1">
    <location>
        <begin position="39"/>
        <end position="49"/>
    </location>
</feature>
<evidence type="ECO:0000313" key="2">
    <source>
        <dbReference type="Proteomes" id="UP000515123"/>
    </source>
</evidence>
<reference evidence="2" key="1">
    <citation type="journal article" date="2015" name="Nat. Genet.">
        <title>The pineapple genome and the evolution of CAM photosynthesis.</title>
        <authorList>
            <person name="Ming R."/>
            <person name="VanBuren R."/>
            <person name="Wai C.M."/>
            <person name="Tang H."/>
            <person name="Schatz M.C."/>
            <person name="Bowers J.E."/>
            <person name="Lyons E."/>
            <person name="Wang M.L."/>
            <person name="Chen J."/>
            <person name="Biggers E."/>
            <person name="Zhang J."/>
            <person name="Huang L."/>
            <person name="Zhang L."/>
            <person name="Miao W."/>
            <person name="Zhang J."/>
            <person name="Ye Z."/>
            <person name="Miao C."/>
            <person name="Lin Z."/>
            <person name="Wang H."/>
            <person name="Zhou H."/>
            <person name="Yim W.C."/>
            <person name="Priest H.D."/>
            <person name="Zheng C."/>
            <person name="Woodhouse M."/>
            <person name="Edger P.P."/>
            <person name="Guyot R."/>
            <person name="Guo H.B."/>
            <person name="Guo H."/>
            <person name="Zheng G."/>
            <person name="Singh R."/>
            <person name="Sharma A."/>
            <person name="Min X."/>
            <person name="Zheng Y."/>
            <person name="Lee H."/>
            <person name="Gurtowski J."/>
            <person name="Sedlazeck F.J."/>
            <person name="Harkess A."/>
            <person name="McKain M.R."/>
            <person name="Liao Z."/>
            <person name="Fang J."/>
            <person name="Liu J."/>
            <person name="Zhang X."/>
            <person name="Zhang Q."/>
            <person name="Hu W."/>
            <person name="Qin Y."/>
            <person name="Wang K."/>
            <person name="Chen L.Y."/>
            <person name="Shirley N."/>
            <person name="Lin Y.R."/>
            <person name="Liu L.Y."/>
            <person name="Hernandez A.G."/>
            <person name="Wright C.L."/>
            <person name="Bulone V."/>
            <person name="Tuskan G.A."/>
            <person name="Heath K."/>
            <person name="Zee F."/>
            <person name="Moore P.H."/>
            <person name="Sunkar R."/>
            <person name="Leebens-Mack J.H."/>
            <person name="Mockler T."/>
            <person name="Bennetzen J.L."/>
            <person name="Freeling M."/>
            <person name="Sankoff D."/>
            <person name="Paterson A.H."/>
            <person name="Zhu X."/>
            <person name="Yang X."/>
            <person name="Smith J.A."/>
            <person name="Cushman J.C."/>
            <person name="Paull R.E."/>
            <person name="Yu Q."/>
        </authorList>
    </citation>
    <scope>NUCLEOTIDE SEQUENCE [LARGE SCALE GENOMIC DNA]</scope>
    <source>
        <strain evidence="2">cv. F153</strain>
    </source>
</reference>
<name>A0A6P5G934_ANACO</name>
<feature type="region of interest" description="Disordered" evidence="1">
    <location>
        <begin position="1"/>
        <end position="226"/>
    </location>
</feature>
<evidence type="ECO:0000256" key="1">
    <source>
        <dbReference type="SAM" id="MobiDB-lite"/>
    </source>
</evidence>